<gene>
    <name evidence="12" type="ORF">D1781_04610</name>
</gene>
<evidence type="ECO:0000259" key="10">
    <source>
        <dbReference type="Pfam" id="PF07730"/>
    </source>
</evidence>
<feature type="transmembrane region" description="Helical" evidence="9">
    <location>
        <begin position="79"/>
        <end position="95"/>
    </location>
</feature>
<dbReference type="GO" id="GO:0046983">
    <property type="term" value="F:protein dimerization activity"/>
    <property type="evidence" value="ECO:0007669"/>
    <property type="project" value="InterPro"/>
</dbReference>
<keyword evidence="13" id="KW-1185">Reference proteome</keyword>
<dbReference type="CDD" id="cd16917">
    <property type="entry name" value="HATPase_UhpB-NarQ-NarX-like"/>
    <property type="match status" value="1"/>
</dbReference>
<accession>A0A3A1U5H6</accession>
<keyword evidence="8" id="KW-0902">Two-component regulatory system</keyword>
<evidence type="ECO:0000256" key="9">
    <source>
        <dbReference type="SAM" id="Phobius"/>
    </source>
</evidence>
<dbReference type="GO" id="GO:0016020">
    <property type="term" value="C:membrane"/>
    <property type="evidence" value="ECO:0007669"/>
    <property type="project" value="InterPro"/>
</dbReference>
<evidence type="ECO:0000313" key="12">
    <source>
        <dbReference type="EMBL" id="RIX30697.1"/>
    </source>
</evidence>
<dbReference type="Gene3D" id="3.30.565.10">
    <property type="entry name" value="Histidine kinase-like ATPase, C-terminal domain"/>
    <property type="match status" value="1"/>
</dbReference>
<dbReference type="InterPro" id="IPR036890">
    <property type="entry name" value="HATPase_C_sf"/>
</dbReference>
<dbReference type="RefSeq" id="WP_119481058.1">
    <property type="nucleotide sequence ID" value="NZ_QXTG01000001.1"/>
</dbReference>
<dbReference type="OrthoDB" id="227596at2"/>
<keyword evidence="5" id="KW-0547">Nucleotide-binding</keyword>
<evidence type="ECO:0000256" key="7">
    <source>
        <dbReference type="ARBA" id="ARBA00022840"/>
    </source>
</evidence>
<proteinExistence type="predicted"/>
<dbReference type="Proteomes" id="UP000265742">
    <property type="component" value="Unassembled WGS sequence"/>
</dbReference>
<dbReference type="GO" id="GO:0000155">
    <property type="term" value="F:phosphorelay sensor kinase activity"/>
    <property type="evidence" value="ECO:0007669"/>
    <property type="project" value="InterPro"/>
</dbReference>
<keyword evidence="3" id="KW-0597">Phosphoprotein</keyword>
<evidence type="ECO:0000256" key="5">
    <source>
        <dbReference type="ARBA" id="ARBA00022741"/>
    </source>
</evidence>
<comment type="catalytic activity">
    <reaction evidence="1">
        <text>ATP + protein L-histidine = ADP + protein N-phospho-L-histidine.</text>
        <dbReference type="EC" id="2.7.13.3"/>
    </reaction>
</comment>
<organism evidence="12 13">
    <name type="scientific">Amnibacterium setariae</name>
    <dbReference type="NCBI Taxonomy" id="2306585"/>
    <lineage>
        <taxon>Bacteria</taxon>
        <taxon>Bacillati</taxon>
        <taxon>Actinomycetota</taxon>
        <taxon>Actinomycetes</taxon>
        <taxon>Micrococcales</taxon>
        <taxon>Microbacteriaceae</taxon>
        <taxon>Amnibacterium</taxon>
    </lineage>
</organism>
<keyword evidence="9" id="KW-0472">Membrane</keyword>
<feature type="transmembrane region" description="Helical" evidence="9">
    <location>
        <begin position="12"/>
        <end position="33"/>
    </location>
</feature>
<dbReference type="Gene3D" id="1.20.5.1930">
    <property type="match status" value="1"/>
</dbReference>
<evidence type="ECO:0000256" key="4">
    <source>
        <dbReference type="ARBA" id="ARBA00022679"/>
    </source>
</evidence>
<comment type="caution">
    <text evidence="12">The sequence shown here is derived from an EMBL/GenBank/DDBJ whole genome shotgun (WGS) entry which is preliminary data.</text>
</comment>
<feature type="domain" description="Signal transduction histidine kinase subgroup 3 dimerisation and phosphoacceptor" evidence="10">
    <location>
        <begin position="187"/>
        <end position="250"/>
    </location>
</feature>
<feature type="transmembrane region" description="Helical" evidence="9">
    <location>
        <begin position="141"/>
        <end position="162"/>
    </location>
</feature>
<feature type="domain" description="DUF7134" evidence="11">
    <location>
        <begin position="9"/>
        <end position="164"/>
    </location>
</feature>
<dbReference type="EMBL" id="QXTG01000001">
    <property type="protein sequence ID" value="RIX30697.1"/>
    <property type="molecule type" value="Genomic_DNA"/>
</dbReference>
<dbReference type="Pfam" id="PF07730">
    <property type="entry name" value="HisKA_3"/>
    <property type="match status" value="1"/>
</dbReference>
<dbReference type="EC" id="2.7.13.3" evidence="2"/>
<sequence length="398" mass="41978">MFRPISQTQKVVDGVIAVAFVLVLGVLTARGYGDEPVRLLPVLLLGGALALRRWSPQLALVGAWAAAVVQMLVADAPELYDAAIPAIVYACAAYGSRGLRWAAFTSSFVGGAVAGVFTARYSFLYAARGSTSDLQDAVTRFAGFGALTAVTLLLAWTLGVLVRTAQRSRRNRQEADEAGQQVAAEQERTRIARDMHDVVAHSLAVVIAQSDGARLLRRTDPEAVDEALETIGSVSRAALADVRVLLQQLRYEGTTSVQPGLADLDALVGQFRGSGLEVELQRDDDLTALGTATQLAAFRIVQESLTNALRHGDLARPASVVLTRSPHGLEVEVVNAIDPARPPKPSPGGHGLIGMRERAGAVQGDLRAGPDGDRFRVRAFLPASATAAIPVVAAGGRA</sequence>
<dbReference type="AlphaFoldDB" id="A0A3A1U5H6"/>
<keyword evidence="6 12" id="KW-0418">Kinase</keyword>
<evidence type="ECO:0000256" key="2">
    <source>
        <dbReference type="ARBA" id="ARBA00012438"/>
    </source>
</evidence>
<reference evidence="13" key="1">
    <citation type="submission" date="2018-09" db="EMBL/GenBank/DDBJ databases">
        <authorList>
            <person name="Kim I."/>
        </authorList>
    </citation>
    <scope>NUCLEOTIDE SEQUENCE [LARGE SCALE GENOMIC DNA]</scope>
    <source>
        <strain evidence="13">DD4a</strain>
    </source>
</reference>
<protein>
    <recommendedName>
        <fullName evidence="2">histidine kinase</fullName>
        <ecNumber evidence="2">2.7.13.3</ecNumber>
    </recommendedName>
</protein>
<dbReference type="InterPro" id="IPR011712">
    <property type="entry name" value="Sig_transdc_His_kin_sub3_dim/P"/>
</dbReference>
<evidence type="ECO:0000259" key="11">
    <source>
        <dbReference type="Pfam" id="PF23539"/>
    </source>
</evidence>
<evidence type="ECO:0000313" key="13">
    <source>
        <dbReference type="Proteomes" id="UP000265742"/>
    </source>
</evidence>
<name>A0A3A1U5H6_9MICO</name>
<evidence type="ECO:0000256" key="1">
    <source>
        <dbReference type="ARBA" id="ARBA00000085"/>
    </source>
</evidence>
<dbReference type="InterPro" id="IPR055558">
    <property type="entry name" value="DUF7134"/>
</dbReference>
<keyword evidence="7" id="KW-0067">ATP-binding</keyword>
<keyword evidence="9" id="KW-0812">Transmembrane</keyword>
<dbReference type="InterPro" id="IPR050482">
    <property type="entry name" value="Sensor_HK_TwoCompSys"/>
</dbReference>
<dbReference type="PANTHER" id="PTHR24421">
    <property type="entry name" value="NITRATE/NITRITE SENSOR PROTEIN NARX-RELATED"/>
    <property type="match status" value="1"/>
</dbReference>
<keyword evidence="9" id="KW-1133">Transmembrane helix</keyword>
<keyword evidence="4" id="KW-0808">Transferase</keyword>
<dbReference type="Pfam" id="PF23539">
    <property type="entry name" value="DUF7134"/>
    <property type="match status" value="1"/>
</dbReference>
<feature type="transmembrane region" description="Helical" evidence="9">
    <location>
        <begin position="102"/>
        <end position="121"/>
    </location>
</feature>
<evidence type="ECO:0000256" key="6">
    <source>
        <dbReference type="ARBA" id="ARBA00022777"/>
    </source>
</evidence>
<dbReference type="SUPFAM" id="SSF55874">
    <property type="entry name" value="ATPase domain of HSP90 chaperone/DNA topoisomerase II/histidine kinase"/>
    <property type="match status" value="1"/>
</dbReference>
<evidence type="ECO:0000256" key="3">
    <source>
        <dbReference type="ARBA" id="ARBA00022553"/>
    </source>
</evidence>
<dbReference type="PANTHER" id="PTHR24421:SF10">
    <property type="entry name" value="NITRATE_NITRITE SENSOR PROTEIN NARQ"/>
    <property type="match status" value="1"/>
</dbReference>
<dbReference type="GO" id="GO:0005524">
    <property type="term" value="F:ATP binding"/>
    <property type="evidence" value="ECO:0007669"/>
    <property type="project" value="UniProtKB-KW"/>
</dbReference>
<evidence type="ECO:0000256" key="8">
    <source>
        <dbReference type="ARBA" id="ARBA00023012"/>
    </source>
</evidence>